<dbReference type="Gene3D" id="3.90.1590.10">
    <property type="entry name" value="glutathione-dependent formaldehyde- activating enzyme (gfa)"/>
    <property type="match status" value="1"/>
</dbReference>
<sequence length="134" mass="14739">MYIDGQCHCGYVRYEADVDPTQVSICHCTDCQSLTGSAYRVTVAATRDRFSLRGNAPKAYTKVGDSGAVSVQYFCPKCGSSIYRASGDVSDARIGIRIGTIRQRRELIPGRQFWLRSALPFAHDIRALPGKDGD</sequence>
<protein>
    <submittedName>
        <fullName evidence="6">GFA family protein</fullName>
    </submittedName>
</protein>
<dbReference type="AlphaFoldDB" id="A0A4Q2SZ71"/>
<evidence type="ECO:0000313" key="7">
    <source>
        <dbReference type="Proteomes" id="UP000291088"/>
    </source>
</evidence>
<comment type="similarity">
    <text evidence="1">Belongs to the Gfa family.</text>
</comment>
<evidence type="ECO:0000313" key="6">
    <source>
        <dbReference type="EMBL" id="RYC09900.1"/>
    </source>
</evidence>
<dbReference type="PROSITE" id="PS51891">
    <property type="entry name" value="CENP_V_GFA"/>
    <property type="match status" value="1"/>
</dbReference>
<dbReference type="InterPro" id="IPR006913">
    <property type="entry name" value="CENP-V/GFA"/>
</dbReference>
<dbReference type="RefSeq" id="WP_129333299.1">
    <property type="nucleotide sequence ID" value="NZ_SDVB01000253.1"/>
</dbReference>
<name>A0A4Q2SZ71_9HYPH</name>
<dbReference type="PANTHER" id="PTHR33337:SF40">
    <property type="entry name" value="CENP-V_GFA DOMAIN-CONTAINING PROTEIN-RELATED"/>
    <property type="match status" value="1"/>
</dbReference>
<accession>A0A4Q2SZ71</accession>
<keyword evidence="3" id="KW-0862">Zinc</keyword>
<dbReference type="EMBL" id="SDVB01000253">
    <property type="protein sequence ID" value="RYC09900.1"/>
    <property type="molecule type" value="Genomic_DNA"/>
</dbReference>
<dbReference type="GO" id="GO:0016846">
    <property type="term" value="F:carbon-sulfur lyase activity"/>
    <property type="evidence" value="ECO:0007669"/>
    <property type="project" value="InterPro"/>
</dbReference>
<dbReference type="PANTHER" id="PTHR33337">
    <property type="entry name" value="GFA DOMAIN-CONTAINING PROTEIN"/>
    <property type="match status" value="1"/>
</dbReference>
<dbReference type="OrthoDB" id="9807246at2"/>
<evidence type="ECO:0000256" key="3">
    <source>
        <dbReference type="ARBA" id="ARBA00022833"/>
    </source>
</evidence>
<dbReference type="SUPFAM" id="SSF51316">
    <property type="entry name" value="Mss4-like"/>
    <property type="match status" value="1"/>
</dbReference>
<reference evidence="6 7" key="1">
    <citation type="submission" date="2019-01" db="EMBL/GenBank/DDBJ databases">
        <authorList>
            <person name="Deng T."/>
        </authorList>
    </citation>
    <scope>NUCLEOTIDE SEQUENCE [LARGE SCALE GENOMIC DNA]</scope>
    <source>
        <strain evidence="6 7">F8825</strain>
    </source>
</reference>
<dbReference type="Pfam" id="PF04828">
    <property type="entry name" value="GFA"/>
    <property type="match status" value="1"/>
</dbReference>
<comment type="caution">
    <text evidence="6">The sequence shown here is derived from an EMBL/GenBank/DDBJ whole genome shotgun (WGS) entry which is preliminary data.</text>
</comment>
<evidence type="ECO:0000256" key="1">
    <source>
        <dbReference type="ARBA" id="ARBA00005495"/>
    </source>
</evidence>
<keyword evidence="4" id="KW-0456">Lyase</keyword>
<organism evidence="6 7">
    <name type="scientific">Ciceribacter ferrooxidans</name>
    <dbReference type="NCBI Taxonomy" id="2509717"/>
    <lineage>
        <taxon>Bacteria</taxon>
        <taxon>Pseudomonadati</taxon>
        <taxon>Pseudomonadota</taxon>
        <taxon>Alphaproteobacteria</taxon>
        <taxon>Hyphomicrobiales</taxon>
        <taxon>Rhizobiaceae</taxon>
        <taxon>Ciceribacter</taxon>
    </lineage>
</organism>
<dbReference type="GO" id="GO:0046872">
    <property type="term" value="F:metal ion binding"/>
    <property type="evidence" value="ECO:0007669"/>
    <property type="project" value="UniProtKB-KW"/>
</dbReference>
<evidence type="ECO:0000259" key="5">
    <source>
        <dbReference type="PROSITE" id="PS51891"/>
    </source>
</evidence>
<gene>
    <name evidence="6" type="ORF">EUU22_17605</name>
</gene>
<evidence type="ECO:0000256" key="4">
    <source>
        <dbReference type="ARBA" id="ARBA00023239"/>
    </source>
</evidence>
<dbReference type="Proteomes" id="UP000291088">
    <property type="component" value="Unassembled WGS sequence"/>
</dbReference>
<keyword evidence="7" id="KW-1185">Reference proteome</keyword>
<feature type="domain" description="CENP-V/GFA" evidence="5">
    <location>
        <begin position="3"/>
        <end position="115"/>
    </location>
</feature>
<keyword evidence="2" id="KW-0479">Metal-binding</keyword>
<evidence type="ECO:0000256" key="2">
    <source>
        <dbReference type="ARBA" id="ARBA00022723"/>
    </source>
</evidence>
<proteinExistence type="inferred from homology"/>
<dbReference type="InterPro" id="IPR011057">
    <property type="entry name" value="Mss4-like_sf"/>
</dbReference>